<name>A0AAD2A9S0_9LAMI</name>
<keyword evidence="2" id="KW-1185">Reference proteome</keyword>
<protein>
    <submittedName>
        <fullName evidence="1">Uncharacterized protein</fullName>
    </submittedName>
</protein>
<dbReference type="Proteomes" id="UP000834106">
    <property type="component" value="Chromosome 20"/>
</dbReference>
<dbReference type="Gene3D" id="3.90.180.10">
    <property type="entry name" value="Medium-chain alcohol dehydrogenases, catalytic domain"/>
    <property type="match status" value="1"/>
</dbReference>
<accession>A0AAD2A9S0</accession>
<reference evidence="1" key="1">
    <citation type="submission" date="2023-05" db="EMBL/GenBank/DDBJ databases">
        <authorList>
            <person name="Huff M."/>
        </authorList>
    </citation>
    <scope>NUCLEOTIDE SEQUENCE</scope>
</reference>
<dbReference type="AlphaFoldDB" id="A0AAD2A9S0"/>
<dbReference type="EMBL" id="OU503055">
    <property type="protein sequence ID" value="CAI9783544.1"/>
    <property type="molecule type" value="Genomic_DNA"/>
</dbReference>
<sequence length="157" mass="17879">MVAITKKLKVKTTEAENAEDTEQKREREKNYVSTSSSLSAFELICDENKSGSCLWISNRRGLEYWPTPIEKAKYKTSRRESPDTVPLNIQIPQNFEKIIVHTLSHNFRSATSVVRAPLRLPLKPDDFLMKIIYAGVNASDERPIIIAYPNNPQNLCA</sequence>
<evidence type="ECO:0000313" key="1">
    <source>
        <dbReference type="EMBL" id="CAI9783544.1"/>
    </source>
</evidence>
<evidence type="ECO:0000313" key="2">
    <source>
        <dbReference type="Proteomes" id="UP000834106"/>
    </source>
</evidence>
<proteinExistence type="predicted"/>
<organism evidence="1 2">
    <name type="scientific">Fraxinus pennsylvanica</name>
    <dbReference type="NCBI Taxonomy" id="56036"/>
    <lineage>
        <taxon>Eukaryota</taxon>
        <taxon>Viridiplantae</taxon>
        <taxon>Streptophyta</taxon>
        <taxon>Embryophyta</taxon>
        <taxon>Tracheophyta</taxon>
        <taxon>Spermatophyta</taxon>
        <taxon>Magnoliopsida</taxon>
        <taxon>eudicotyledons</taxon>
        <taxon>Gunneridae</taxon>
        <taxon>Pentapetalae</taxon>
        <taxon>asterids</taxon>
        <taxon>lamiids</taxon>
        <taxon>Lamiales</taxon>
        <taxon>Oleaceae</taxon>
        <taxon>Oleeae</taxon>
        <taxon>Fraxinus</taxon>
    </lineage>
</organism>
<gene>
    <name evidence="1" type="ORF">FPE_LOCUS31065</name>
</gene>